<evidence type="ECO:0000313" key="19">
    <source>
        <dbReference type="Proteomes" id="UP001149165"/>
    </source>
</evidence>
<feature type="transmembrane region" description="Helical" evidence="14">
    <location>
        <begin position="349"/>
        <end position="369"/>
    </location>
</feature>
<feature type="domain" description="CFEM" evidence="16">
    <location>
        <begin position="52"/>
        <end position="106"/>
    </location>
</feature>
<dbReference type="PANTHER" id="PTHR33048">
    <property type="entry name" value="PTH11-LIKE INTEGRAL MEMBRANE PROTEIN (AFU_ORTHOLOGUE AFUA_5G11245)"/>
    <property type="match status" value="1"/>
</dbReference>
<sequence length="441" mass="49443">MRLTVLLATLFASTALAGAAALQAALPPCAVSLNQYIHFHRAEERELSLVKLECMAPSIAQSSCEPTDQLCLCLDKNYAAVLEECVLSSCTIRQSLTTKNVTTSACGAPIRNRTKIVSYAGVIGGVIALIAFILRMVARLRCCGGTFGMDDWTMMLTMFLVIPLSALSVVLADSGLGRDMWTIPFDNITRILYIYFWDELIYLSVLPMTKISICCFYLRIFPEKRFRIITYCVIGLNIAYLIVFVLISVFQCRPLPGAWLHWDGESNYKCNHINAQGWSAAAINMILDILVMALPLRQLYQLNLSVRKKVYVMCMFGLGLFVTLVSILRLNSLIHFASTTNLTWDYVTIGYWSTIECDVGVICACLPAIRSLLRRVSPKLFGDTENMKSYGVNSQSRMGGSRHEGPIYVHHDIQIKSNDRQFYPLGDMDNSSVTRLHYQRP</sequence>
<accession>A0A9W9GCU6</accession>
<organism evidence="18 19">
    <name type="scientific">Penicillium angulare</name>
    <dbReference type="NCBI Taxonomy" id="116970"/>
    <lineage>
        <taxon>Eukaryota</taxon>
        <taxon>Fungi</taxon>
        <taxon>Dikarya</taxon>
        <taxon>Ascomycota</taxon>
        <taxon>Pezizomycotina</taxon>
        <taxon>Eurotiomycetes</taxon>
        <taxon>Eurotiomycetidae</taxon>
        <taxon>Eurotiales</taxon>
        <taxon>Aspergillaceae</taxon>
        <taxon>Penicillium</taxon>
    </lineage>
</organism>
<evidence type="ECO:0000256" key="13">
    <source>
        <dbReference type="ARBA" id="ARBA00038359"/>
    </source>
</evidence>
<dbReference type="InterPro" id="IPR049326">
    <property type="entry name" value="Rhodopsin_dom_fungi"/>
</dbReference>
<feature type="transmembrane region" description="Helical" evidence="14">
    <location>
        <begin position="154"/>
        <end position="172"/>
    </location>
</feature>
<reference evidence="18" key="2">
    <citation type="journal article" date="2023" name="IMA Fungus">
        <title>Comparative genomic study of the Penicillium genus elucidates a diverse pangenome and 15 lateral gene transfer events.</title>
        <authorList>
            <person name="Petersen C."/>
            <person name="Sorensen T."/>
            <person name="Nielsen M.R."/>
            <person name="Sondergaard T.E."/>
            <person name="Sorensen J.L."/>
            <person name="Fitzpatrick D.A."/>
            <person name="Frisvad J.C."/>
            <person name="Nielsen K.L."/>
        </authorList>
    </citation>
    <scope>NUCLEOTIDE SEQUENCE</scope>
    <source>
        <strain evidence="18">IBT 30069</strain>
    </source>
</reference>
<dbReference type="Pfam" id="PF05730">
    <property type="entry name" value="CFEM"/>
    <property type="match status" value="1"/>
</dbReference>
<evidence type="ECO:0000256" key="9">
    <source>
        <dbReference type="ARBA" id="ARBA00022989"/>
    </source>
</evidence>
<dbReference type="EMBL" id="JAPQKH010000001">
    <property type="protein sequence ID" value="KAJ5116271.1"/>
    <property type="molecule type" value="Genomic_DNA"/>
</dbReference>
<evidence type="ECO:0000256" key="14">
    <source>
        <dbReference type="SAM" id="Phobius"/>
    </source>
</evidence>
<evidence type="ECO:0000259" key="16">
    <source>
        <dbReference type="Pfam" id="PF05730"/>
    </source>
</evidence>
<feature type="transmembrane region" description="Helical" evidence="14">
    <location>
        <begin position="228"/>
        <end position="250"/>
    </location>
</feature>
<evidence type="ECO:0000256" key="15">
    <source>
        <dbReference type="SAM" id="SignalP"/>
    </source>
</evidence>
<comment type="similarity">
    <text evidence="4">Belongs to the RBT5 family.</text>
</comment>
<name>A0A9W9GCU6_9EURO</name>
<dbReference type="InterPro" id="IPR052337">
    <property type="entry name" value="SAT4-like"/>
</dbReference>
<comment type="similarity">
    <text evidence="13">Belongs to the SAT4 family.</text>
</comment>
<feature type="signal peptide" evidence="15">
    <location>
        <begin position="1"/>
        <end position="19"/>
    </location>
</feature>
<dbReference type="AlphaFoldDB" id="A0A9W9GCU6"/>
<evidence type="ECO:0008006" key="20">
    <source>
        <dbReference type="Google" id="ProtNLM"/>
    </source>
</evidence>
<evidence type="ECO:0000256" key="3">
    <source>
        <dbReference type="ARBA" id="ARBA00004613"/>
    </source>
</evidence>
<feature type="transmembrane region" description="Helical" evidence="14">
    <location>
        <begin position="116"/>
        <end position="134"/>
    </location>
</feature>
<gene>
    <name evidence="18" type="ORF">N7456_000619</name>
</gene>
<evidence type="ECO:0000259" key="17">
    <source>
        <dbReference type="Pfam" id="PF20684"/>
    </source>
</evidence>
<feature type="chain" id="PRO_5040936999" description="Extracellular membrane protein CFEM domain-containing protein" evidence="15">
    <location>
        <begin position="20"/>
        <end position="441"/>
    </location>
</feature>
<keyword evidence="9 14" id="KW-1133">Transmembrane helix</keyword>
<evidence type="ECO:0000256" key="7">
    <source>
        <dbReference type="ARBA" id="ARBA00022692"/>
    </source>
</evidence>
<evidence type="ECO:0000256" key="12">
    <source>
        <dbReference type="ARBA" id="ARBA00023288"/>
    </source>
</evidence>
<evidence type="ECO:0000256" key="11">
    <source>
        <dbReference type="ARBA" id="ARBA00023157"/>
    </source>
</evidence>
<feature type="transmembrane region" description="Helical" evidence="14">
    <location>
        <begin position="310"/>
        <end position="329"/>
    </location>
</feature>
<dbReference type="OrthoDB" id="2496787at2759"/>
<keyword evidence="19" id="KW-1185">Reference proteome</keyword>
<evidence type="ECO:0000256" key="8">
    <source>
        <dbReference type="ARBA" id="ARBA00022729"/>
    </source>
</evidence>
<dbReference type="InterPro" id="IPR008427">
    <property type="entry name" value="Extracellular_membr_CFEM_dom"/>
</dbReference>
<evidence type="ECO:0000256" key="10">
    <source>
        <dbReference type="ARBA" id="ARBA00023136"/>
    </source>
</evidence>
<evidence type="ECO:0000256" key="2">
    <source>
        <dbReference type="ARBA" id="ARBA00004589"/>
    </source>
</evidence>
<dbReference type="GO" id="GO:0005576">
    <property type="term" value="C:extracellular region"/>
    <property type="evidence" value="ECO:0007669"/>
    <property type="project" value="UniProtKB-SubCell"/>
</dbReference>
<keyword evidence="12" id="KW-0449">Lipoprotein</keyword>
<keyword evidence="8 15" id="KW-0732">Signal</keyword>
<dbReference type="PANTHER" id="PTHR33048:SF160">
    <property type="entry name" value="SAT4 FAMILY MEMBRANE PROTEIN"/>
    <property type="match status" value="1"/>
</dbReference>
<evidence type="ECO:0000313" key="18">
    <source>
        <dbReference type="EMBL" id="KAJ5116271.1"/>
    </source>
</evidence>
<proteinExistence type="inferred from homology"/>
<evidence type="ECO:0000256" key="4">
    <source>
        <dbReference type="ARBA" id="ARBA00010031"/>
    </source>
</evidence>
<comment type="caution">
    <text evidence="18">The sequence shown here is derived from an EMBL/GenBank/DDBJ whole genome shotgun (WGS) entry which is preliminary data.</text>
</comment>
<dbReference type="GO" id="GO:0098552">
    <property type="term" value="C:side of membrane"/>
    <property type="evidence" value="ECO:0007669"/>
    <property type="project" value="UniProtKB-KW"/>
</dbReference>
<keyword evidence="7 14" id="KW-0812">Transmembrane</keyword>
<protein>
    <recommendedName>
        <fullName evidence="20">Extracellular membrane protein CFEM domain-containing protein</fullName>
    </recommendedName>
</protein>
<keyword evidence="11" id="KW-1015">Disulfide bond</keyword>
<keyword evidence="10 14" id="KW-0472">Membrane</keyword>
<keyword evidence="5" id="KW-0964">Secreted</keyword>
<dbReference type="Pfam" id="PF20684">
    <property type="entry name" value="Fung_rhodopsin"/>
    <property type="match status" value="1"/>
</dbReference>
<evidence type="ECO:0000256" key="5">
    <source>
        <dbReference type="ARBA" id="ARBA00022525"/>
    </source>
</evidence>
<reference evidence="18" key="1">
    <citation type="submission" date="2022-11" db="EMBL/GenBank/DDBJ databases">
        <authorList>
            <person name="Petersen C."/>
        </authorList>
    </citation>
    <scope>NUCLEOTIDE SEQUENCE</scope>
    <source>
        <strain evidence="18">IBT 30069</strain>
    </source>
</reference>
<comment type="subcellular location">
    <subcellularLocation>
        <location evidence="2">Membrane</location>
        <topology evidence="2">Lipid-anchor</topology>
        <topology evidence="2">GPI-anchor</topology>
    </subcellularLocation>
    <subcellularLocation>
        <location evidence="1">Membrane</location>
        <topology evidence="1">Multi-pass membrane protein</topology>
    </subcellularLocation>
    <subcellularLocation>
        <location evidence="3">Secreted</location>
    </subcellularLocation>
</comment>
<dbReference type="Proteomes" id="UP001149165">
    <property type="component" value="Unassembled WGS sequence"/>
</dbReference>
<evidence type="ECO:0000256" key="6">
    <source>
        <dbReference type="ARBA" id="ARBA00022622"/>
    </source>
</evidence>
<evidence type="ECO:0000256" key="1">
    <source>
        <dbReference type="ARBA" id="ARBA00004141"/>
    </source>
</evidence>
<keyword evidence="6" id="KW-0325">Glycoprotein</keyword>
<feature type="domain" description="Rhodopsin" evidence="17">
    <location>
        <begin position="134"/>
        <end position="375"/>
    </location>
</feature>
<feature type="transmembrane region" description="Helical" evidence="14">
    <location>
        <begin position="278"/>
        <end position="298"/>
    </location>
</feature>
<keyword evidence="6" id="KW-0336">GPI-anchor</keyword>